<feature type="transmembrane region" description="Helical" evidence="6">
    <location>
        <begin position="365"/>
        <end position="384"/>
    </location>
</feature>
<feature type="transmembrane region" description="Helical" evidence="6">
    <location>
        <begin position="188"/>
        <end position="206"/>
    </location>
</feature>
<feature type="transmembrane region" description="Helical" evidence="6">
    <location>
        <begin position="218"/>
        <end position="241"/>
    </location>
</feature>
<feature type="transmembrane region" description="Helical" evidence="6">
    <location>
        <begin position="325"/>
        <end position="344"/>
    </location>
</feature>
<dbReference type="GO" id="GO:0022857">
    <property type="term" value="F:transmembrane transporter activity"/>
    <property type="evidence" value="ECO:0007669"/>
    <property type="project" value="InterPro"/>
</dbReference>
<feature type="transmembrane region" description="Helical" evidence="6">
    <location>
        <begin position="36"/>
        <end position="58"/>
    </location>
</feature>
<dbReference type="PANTHER" id="PTHR11119">
    <property type="entry name" value="XANTHINE-URACIL / VITAMIN C PERMEASE FAMILY MEMBER"/>
    <property type="match status" value="1"/>
</dbReference>
<dbReference type="GO" id="GO:0016020">
    <property type="term" value="C:membrane"/>
    <property type="evidence" value="ECO:0007669"/>
    <property type="project" value="UniProtKB-SubCell"/>
</dbReference>
<dbReference type="EMBL" id="AF069322">
    <property type="protein sequence ID" value="AAC19400.1"/>
    <property type="molecule type" value="mRNA"/>
</dbReference>
<name>O81339_MESCR</name>
<evidence type="ECO:0000256" key="6">
    <source>
        <dbReference type="SAM" id="Phobius"/>
    </source>
</evidence>
<evidence type="ECO:0000256" key="4">
    <source>
        <dbReference type="ARBA" id="ARBA00022989"/>
    </source>
</evidence>
<dbReference type="InterPro" id="IPR006043">
    <property type="entry name" value="NCS2"/>
</dbReference>
<sequence length="528" mass="57537">MAALKGGEDFGPFPVKEQLPGVDFCLNSNPPWHEAIALGFQHFLVMLGTTIMIPTILVPQMGGGPEEKALVIQTLLFVSGLNTLLQTMIGCRSSVVIGGSHAFIIPAISIIFSDQYGRIVDPYERFRVTMRAIQGAIMFASMLPVLVGVLGLWRIVVRFLSPLAAIPLVILTGLGLFQFGFPQLAKCVEVGLPALIVLVFISQYFSQLLKPFQVIGRRYAVILIVGLLWAFAAILTAAGAFNHSAPKTQFYCRTDRSGLISAAAWIRVPYPFQWGRPTLNVGNGFAMMAAAFVALVESTGTFITAARYGSATPLPPSVVSRGVSWLGVANFINGLFGAITGATASVENAGLLGLNQVGSRRVAQLSAVFMLFFSVLGKFGALLASIPLPIFAALYCVLFAYAASAGLSFLQFCNLNSFRSKFILGFSLFMGLSIPQYFNEFLLVTGRTPVFTRSVAFNSMLQVIFSSPATVAGIIALFLDLTLHRRHTATRRDSGRHWWKKFRTFDADTRSEEFYSLPWGLNKYFPSL</sequence>
<comment type="similarity">
    <text evidence="2">Belongs to the nucleobase:cation symporter-2 (NCS2) (TC 2.A.40) family.</text>
</comment>
<evidence type="ECO:0000256" key="2">
    <source>
        <dbReference type="ARBA" id="ARBA00008821"/>
    </source>
</evidence>
<comment type="subcellular location">
    <subcellularLocation>
        <location evidence="1">Membrane</location>
        <topology evidence="1">Multi-pass membrane protein</topology>
    </subcellularLocation>
</comment>
<feature type="transmembrane region" description="Helical" evidence="6">
    <location>
        <begin position="159"/>
        <end position="181"/>
    </location>
</feature>
<feature type="transmembrane region" description="Helical" evidence="6">
    <location>
        <begin position="422"/>
        <end position="439"/>
    </location>
</feature>
<keyword evidence="4 6" id="KW-1133">Transmembrane helix</keyword>
<proteinExistence type="evidence at transcript level"/>
<accession>O81339</accession>
<feature type="transmembrane region" description="Helical" evidence="6">
    <location>
        <begin position="390"/>
        <end position="410"/>
    </location>
</feature>
<dbReference type="Pfam" id="PF00860">
    <property type="entry name" value="Xan_ur_permease"/>
    <property type="match status" value="1"/>
</dbReference>
<organism evidence="7">
    <name type="scientific">Mesembryanthemum crystallinum</name>
    <name type="common">Common ice plant</name>
    <name type="synonym">Cryophytum crystallinum</name>
    <dbReference type="NCBI Taxonomy" id="3544"/>
    <lineage>
        <taxon>Eukaryota</taxon>
        <taxon>Viridiplantae</taxon>
        <taxon>Streptophyta</taxon>
        <taxon>Embryophyta</taxon>
        <taxon>Tracheophyta</taxon>
        <taxon>Spermatophyta</taxon>
        <taxon>Magnoliopsida</taxon>
        <taxon>eudicotyledons</taxon>
        <taxon>Gunneridae</taxon>
        <taxon>Pentapetalae</taxon>
        <taxon>Caryophyllales</taxon>
        <taxon>Aizoaceae</taxon>
        <taxon>Mesembryanthemum</taxon>
        <taxon>Mesembryanthemum subgen. Cryophytum</taxon>
    </lineage>
</organism>
<dbReference type="AlphaFoldDB" id="O81339"/>
<keyword evidence="5 6" id="KW-0472">Membrane</keyword>
<keyword evidence="3 6" id="KW-0812">Transmembrane</keyword>
<evidence type="ECO:0000256" key="5">
    <source>
        <dbReference type="ARBA" id="ARBA00023136"/>
    </source>
</evidence>
<reference evidence="7" key="1">
    <citation type="submission" date="1998-06" db="EMBL/GenBank/DDBJ databases">
        <title>Permease 1 similar to Zea mays from the common ice plant.</title>
        <authorList>
            <person name="Michalowski C.B."/>
            <person name="Bohnert H.J."/>
        </authorList>
    </citation>
    <scope>NUCLEOTIDE SEQUENCE</scope>
    <source>
        <tissue evidence="7">Root</tissue>
    </source>
</reference>
<feature type="transmembrane region" description="Helical" evidence="6">
    <location>
        <begin position="70"/>
        <end position="89"/>
    </location>
</feature>
<feature type="transmembrane region" description="Helical" evidence="6">
    <location>
        <begin position="285"/>
        <end position="305"/>
    </location>
</feature>
<evidence type="ECO:0000256" key="3">
    <source>
        <dbReference type="ARBA" id="ARBA00022692"/>
    </source>
</evidence>
<protein>
    <submittedName>
        <fullName evidence="7">Permease 1</fullName>
    </submittedName>
</protein>
<evidence type="ECO:0000313" key="7">
    <source>
        <dbReference type="EMBL" id="AAC19400.1"/>
    </source>
</evidence>
<feature type="transmembrane region" description="Helical" evidence="6">
    <location>
        <begin position="132"/>
        <end position="153"/>
    </location>
</feature>
<evidence type="ECO:0000256" key="1">
    <source>
        <dbReference type="ARBA" id="ARBA00004141"/>
    </source>
</evidence>
<feature type="transmembrane region" description="Helical" evidence="6">
    <location>
        <begin position="459"/>
        <end position="483"/>
    </location>
</feature>
<dbReference type="PIR" id="T12309">
    <property type="entry name" value="T12309"/>
</dbReference>
<feature type="transmembrane region" description="Helical" evidence="6">
    <location>
        <begin position="95"/>
        <end position="112"/>
    </location>
</feature>